<comment type="caution">
    <text evidence="2">The sequence shown here is derived from an EMBL/GenBank/DDBJ whole genome shotgun (WGS) entry which is preliminary data.</text>
</comment>
<accession>A0A2S8BKQ3</accession>
<dbReference type="EMBL" id="PPEA01000363">
    <property type="protein sequence ID" value="PQM47257.1"/>
    <property type="molecule type" value="Genomic_DNA"/>
</dbReference>
<feature type="region of interest" description="Disordered" evidence="1">
    <location>
        <begin position="1"/>
        <end position="58"/>
    </location>
</feature>
<evidence type="ECO:0000256" key="1">
    <source>
        <dbReference type="SAM" id="MobiDB-lite"/>
    </source>
</evidence>
<proteinExistence type="predicted"/>
<sequence>MRATTRSTPKVSRASRAEMMLELSPDDTAANAPASSIPARSSTSRSKPMPCTRSPLNSGLSRLNAVLSRSMIATSWPIRDRPSASEAPTRPHPITTTRT</sequence>
<evidence type="ECO:0000313" key="3">
    <source>
        <dbReference type="Proteomes" id="UP000238296"/>
    </source>
</evidence>
<gene>
    <name evidence="2" type="ORF">C1Y40_02567</name>
</gene>
<protein>
    <submittedName>
        <fullName evidence="2">Uncharacterized protein</fullName>
    </submittedName>
</protein>
<feature type="compositionally biased region" description="Polar residues" evidence="1">
    <location>
        <begin position="1"/>
        <end position="10"/>
    </location>
</feature>
<feature type="region of interest" description="Disordered" evidence="1">
    <location>
        <begin position="75"/>
        <end position="99"/>
    </location>
</feature>
<reference evidence="2 3" key="1">
    <citation type="journal article" date="2017" name="Int. J. Syst. Evol. Microbiol.">
        <title>Mycobacterium talmoniae sp. nov., a slowly growing mycobacterium isolated from human respiratory samples.</title>
        <authorList>
            <person name="Davidson R.M."/>
            <person name="DeGroote M.A."/>
            <person name="Marola J.L."/>
            <person name="Buss S."/>
            <person name="Jones V."/>
            <person name="McNeil M.R."/>
            <person name="Freifeld A.G."/>
            <person name="Elaine Epperson L."/>
            <person name="Hasan N.A."/>
            <person name="Jackson M."/>
            <person name="Iwen P.C."/>
            <person name="Salfinger M."/>
            <person name="Strong M."/>
        </authorList>
    </citation>
    <scope>NUCLEOTIDE SEQUENCE [LARGE SCALE GENOMIC DNA]</scope>
    <source>
        <strain evidence="2 3">ATCC BAA-2683</strain>
    </source>
</reference>
<name>A0A2S8BKQ3_9MYCO</name>
<dbReference type="AlphaFoldDB" id="A0A2S8BKQ3"/>
<organism evidence="2 3">
    <name type="scientific">Mycobacterium talmoniae</name>
    <dbReference type="NCBI Taxonomy" id="1858794"/>
    <lineage>
        <taxon>Bacteria</taxon>
        <taxon>Bacillati</taxon>
        <taxon>Actinomycetota</taxon>
        <taxon>Actinomycetes</taxon>
        <taxon>Mycobacteriales</taxon>
        <taxon>Mycobacteriaceae</taxon>
        <taxon>Mycobacterium</taxon>
    </lineage>
</organism>
<dbReference type="Proteomes" id="UP000238296">
    <property type="component" value="Unassembled WGS sequence"/>
</dbReference>
<feature type="compositionally biased region" description="Low complexity" evidence="1">
    <location>
        <begin position="28"/>
        <end position="46"/>
    </location>
</feature>
<evidence type="ECO:0000313" key="2">
    <source>
        <dbReference type="EMBL" id="PQM47257.1"/>
    </source>
</evidence>